<dbReference type="FunFam" id="1.10.260.100:FF:000002">
    <property type="entry name" value="Stress-induced-phosphoprotein 1 (Hsp70/Hsp90-organizing)"/>
    <property type="match status" value="1"/>
</dbReference>
<evidence type="ECO:0000256" key="1">
    <source>
        <dbReference type="ARBA" id="ARBA00004496"/>
    </source>
</evidence>
<dbReference type="SMART" id="SM00727">
    <property type="entry name" value="STI1"/>
    <property type="match status" value="2"/>
</dbReference>
<feature type="repeat" description="TPR" evidence="5">
    <location>
        <begin position="70"/>
        <end position="103"/>
    </location>
</feature>
<dbReference type="Gene3D" id="1.25.40.10">
    <property type="entry name" value="Tetratricopeptide repeat domain"/>
    <property type="match status" value="3"/>
</dbReference>
<dbReference type="AlphaFoldDB" id="A0AAW1RY19"/>
<evidence type="ECO:0000256" key="3">
    <source>
        <dbReference type="ARBA" id="ARBA00022737"/>
    </source>
</evidence>
<feature type="repeat" description="TPR" evidence="5">
    <location>
        <begin position="2"/>
        <end position="35"/>
    </location>
</feature>
<keyword evidence="9" id="KW-1185">Reference proteome</keyword>
<dbReference type="SMART" id="SM00028">
    <property type="entry name" value="TPR"/>
    <property type="match status" value="9"/>
</dbReference>
<feature type="compositionally biased region" description="Acidic residues" evidence="6">
    <location>
        <begin position="206"/>
        <end position="220"/>
    </location>
</feature>
<comment type="subcellular location">
    <subcellularLocation>
        <location evidence="1">Cytoplasm</location>
    </subcellularLocation>
</comment>
<dbReference type="Pfam" id="PF13181">
    <property type="entry name" value="TPR_8"/>
    <property type="match status" value="1"/>
</dbReference>
<gene>
    <name evidence="8" type="ORF">WJX74_000655</name>
</gene>
<dbReference type="FunFam" id="1.25.40.10:FF:000010">
    <property type="entry name" value="Stress-induced phosphoprotein 1"/>
    <property type="match status" value="1"/>
</dbReference>
<evidence type="ECO:0000256" key="4">
    <source>
        <dbReference type="ARBA" id="ARBA00022803"/>
    </source>
</evidence>
<feature type="compositionally biased region" description="Pro residues" evidence="6">
    <location>
        <begin position="222"/>
        <end position="245"/>
    </location>
</feature>
<dbReference type="InterPro" id="IPR006636">
    <property type="entry name" value="STI1_HS-bd"/>
</dbReference>
<sequence>MADAAKAKGDAAFKTGDFDTAIEHYSEAIELNSSNHVLFSNRSACHASLKQYEQALEDAQKCVDLKPDWPKGYSRLGGALFGKGSPEEAAKAYQKGLDLDPSNEGLKKALQEAEAAGKKSPMSGLFGPQFMAKLATNPKTRAYLSQPDFMQMLQMCQTNPQMMTNFLGDPRFQEAFSVGLGINMMSPEAARANGGGPPGMDTSAAAEEDDDDMPPLEEDPAPSQPAAPKPAPKPAAKPAPKPAPEPEPEDPAKQKKQAAAKEKDLGNAAYKRKAFDEAIAHYDRAIGLDEQDISFITNKAAVQFEKGDYEACVADCDLAVETGRALRADYKLVAKAMARKGNALVRLKKLEEATQVYHKSLMEHRNADTLKRLNDTEKALKQQQDEAYVNMDTALEERNKGNEAFKLQKYDEAHAHYTEALKRGPPSVNEEAYKLYSNRAACYTKLGAWNEGLKDAEECIRLNPSFGKGYSRKGHLQFFMKEYDKATITYKLGLEKEPDNAELKDGLQRCMEAQYKFNRGEATEDELKERQARAMSDPEVQNILSDPVMRQVLNDMQSDPKAAATHMRHPDIATKLQKLMNAGIVQMR</sequence>
<keyword evidence="3" id="KW-0677">Repeat</keyword>
<evidence type="ECO:0000256" key="2">
    <source>
        <dbReference type="ARBA" id="ARBA00022490"/>
    </source>
</evidence>
<dbReference type="PROSITE" id="PS50005">
    <property type="entry name" value="TPR"/>
    <property type="match status" value="3"/>
</dbReference>
<feature type="domain" description="STI1" evidence="7">
    <location>
        <begin position="127"/>
        <end position="166"/>
    </location>
</feature>
<dbReference type="Proteomes" id="UP001438707">
    <property type="component" value="Unassembled WGS sequence"/>
</dbReference>
<name>A0AAW1RY19_9CHLO</name>
<dbReference type="Pfam" id="PF17830">
    <property type="entry name" value="STI1-HOP_DP"/>
    <property type="match status" value="2"/>
</dbReference>
<evidence type="ECO:0000313" key="8">
    <source>
        <dbReference type="EMBL" id="KAK9838651.1"/>
    </source>
</evidence>
<feature type="region of interest" description="Disordered" evidence="6">
    <location>
        <begin position="187"/>
        <end position="265"/>
    </location>
</feature>
<evidence type="ECO:0000313" key="9">
    <source>
        <dbReference type="Proteomes" id="UP001438707"/>
    </source>
</evidence>
<dbReference type="PANTHER" id="PTHR22904">
    <property type="entry name" value="TPR REPEAT CONTAINING PROTEIN"/>
    <property type="match status" value="1"/>
</dbReference>
<proteinExistence type="predicted"/>
<dbReference type="Pfam" id="PF13432">
    <property type="entry name" value="TPR_16"/>
    <property type="match status" value="1"/>
</dbReference>
<keyword evidence="2" id="KW-0963">Cytoplasm</keyword>
<comment type="caution">
    <text evidence="8">The sequence shown here is derived from an EMBL/GenBank/DDBJ whole genome shotgun (WGS) entry which is preliminary data.</text>
</comment>
<feature type="domain" description="STI1" evidence="7">
    <location>
        <begin position="537"/>
        <end position="576"/>
    </location>
</feature>
<organism evidence="8 9">
    <name type="scientific">Apatococcus lobatus</name>
    <dbReference type="NCBI Taxonomy" id="904363"/>
    <lineage>
        <taxon>Eukaryota</taxon>
        <taxon>Viridiplantae</taxon>
        <taxon>Chlorophyta</taxon>
        <taxon>core chlorophytes</taxon>
        <taxon>Trebouxiophyceae</taxon>
        <taxon>Chlorellales</taxon>
        <taxon>Chlorellaceae</taxon>
        <taxon>Apatococcus</taxon>
    </lineage>
</organism>
<feature type="repeat" description="TPR" evidence="5">
    <location>
        <begin position="259"/>
        <end position="292"/>
    </location>
</feature>
<dbReference type="Gene3D" id="1.10.260.100">
    <property type="match status" value="2"/>
</dbReference>
<keyword evidence="4 5" id="KW-0802">TPR repeat</keyword>
<evidence type="ECO:0000259" key="7">
    <source>
        <dbReference type="SMART" id="SM00727"/>
    </source>
</evidence>
<dbReference type="SUPFAM" id="SSF48452">
    <property type="entry name" value="TPR-like"/>
    <property type="match status" value="3"/>
</dbReference>
<dbReference type="InterPro" id="IPR019734">
    <property type="entry name" value="TPR_rpt"/>
</dbReference>
<evidence type="ECO:0000256" key="6">
    <source>
        <dbReference type="SAM" id="MobiDB-lite"/>
    </source>
</evidence>
<dbReference type="GO" id="GO:0005737">
    <property type="term" value="C:cytoplasm"/>
    <property type="evidence" value="ECO:0007669"/>
    <property type="project" value="UniProtKB-SubCell"/>
</dbReference>
<dbReference type="GO" id="GO:0051879">
    <property type="term" value="F:Hsp90 protein binding"/>
    <property type="evidence" value="ECO:0007669"/>
    <property type="project" value="TreeGrafter"/>
</dbReference>
<dbReference type="InterPro" id="IPR041243">
    <property type="entry name" value="STI1/HOP_DP"/>
</dbReference>
<dbReference type="InterPro" id="IPR058209">
    <property type="entry name" value="TPR_BSK1_C"/>
</dbReference>
<reference evidence="8 9" key="1">
    <citation type="journal article" date="2024" name="Nat. Commun.">
        <title>Phylogenomics reveals the evolutionary origins of lichenization in chlorophyte algae.</title>
        <authorList>
            <person name="Puginier C."/>
            <person name="Libourel C."/>
            <person name="Otte J."/>
            <person name="Skaloud P."/>
            <person name="Haon M."/>
            <person name="Grisel S."/>
            <person name="Petersen M."/>
            <person name="Berrin J.G."/>
            <person name="Delaux P.M."/>
            <person name="Dal Grande F."/>
            <person name="Keller J."/>
        </authorList>
    </citation>
    <scope>NUCLEOTIDE SEQUENCE [LARGE SCALE GENOMIC DNA]</scope>
    <source>
        <strain evidence="8 9">SAG 2145</strain>
    </source>
</reference>
<evidence type="ECO:0000256" key="5">
    <source>
        <dbReference type="PROSITE-ProRule" id="PRU00339"/>
    </source>
</evidence>
<dbReference type="FunFam" id="1.25.40.10:FF:000020">
    <property type="entry name" value="Stress-induced phosphoprotein 1"/>
    <property type="match status" value="1"/>
</dbReference>
<dbReference type="EMBL" id="JALJOS010000005">
    <property type="protein sequence ID" value="KAK9838651.1"/>
    <property type="molecule type" value="Genomic_DNA"/>
</dbReference>
<protein>
    <recommendedName>
        <fullName evidence="7">STI1 domain-containing protein</fullName>
    </recommendedName>
</protein>
<accession>A0AAW1RY19</accession>
<dbReference type="InterPro" id="IPR011990">
    <property type="entry name" value="TPR-like_helical_dom_sf"/>
</dbReference>
<dbReference type="Pfam" id="PF25575">
    <property type="entry name" value="TPR_BSK1_C"/>
    <property type="match status" value="1"/>
</dbReference>
<dbReference type="PANTHER" id="PTHR22904:SF533">
    <property type="entry name" value="HSP70-HSP90 ORGANIZING PROTEIN 3"/>
    <property type="match status" value="1"/>
</dbReference>